<evidence type="ECO:0000256" key="1">
    <source>
        <dbReference type="SAM" id="MobiDB-lite"/>
    </source>
</evidence>
<comment type="caution">
    <text evidence="2">The sequence shown here is derived from an EMBL/GenBank/DDBJ whole genome shotgun (WGS) entry which is preliminary data.</text>
</comment>
<name>A0ABQ7B527_BRACR</name>
<organism evidence="2 3">
    <name type="scientific">Brassica cretica</name>
    <name type="common">Mustard</name>
    <dbReference type="NCBI Taxonomy" id="69181"/>
    <lineage>
        <taxon>Eukaryota</taxon>
        <taxon>Viridiplantae</taxon>
        <taxon>Streptophyta</taxon>
        <taxon>Embryophyta</taxon>
        <taxon>Tracheophyta</taxon>
        <taxon>Spermatophyta</taxon>
        <taxon>Magnoliopsida</taxon>
        <taxon>eudicotyledons</taxon>
        <taxon>Gunneridae</taxon>
        <taxon>Pentapetalae</taxon>
        <taxon>rosids</taxon>
        <taxon>malvids</taxon>
        <taxon>Brassicales</taxon>
        <taxon>Brassicaceae</taxon>
        <taxon>Brassiceae</taxon>
        <taxon>Brassica</taxon>
    </lineage>
</organism>
<dbReference type="EMBL" id="QGKV02001507">
    <property type="protein sequence ID" value="KAF3527452.1"/>
    <property type="molecule type" value="Genomic_DNA"/>
</dbReference>
<accession>A0ABQ7B527</accession>
<sequence>MSYGTNHVFLMTFWGPTCHRRGCSRPSFKVHGNRGRKEDTRRVILSNLELQRKKIKKTITDHEDTMAEPKEKEKDIGQMRNEIVKEAHVGTPRS</sequence>
<keyword evidence="3" id="KW-1185">Reference proteome</keyword>
<protein>
    <submittedName>
        <fullName evidence="2">Uncharacterized protein</fullName>
    </submittedName>
</protein>
<evidence type="ECO:0000313" key="2">
    <source>
        <dbReference type="EMBL" id="KAF3527452.1"/>
    </source>
</evidence>
<feature type="region of interest" description="Disordered" evidence="1">
    <location>
        <begin position="60"/>
        <end position="79"/>
    </location>
</feature>
<gene>
    <name evidence="2" type="ORF">DY000_02040220</name>
</gene>
<dbReference type="Proteomes" id="UP000266723">
    <property type="component" value="Unassembled WGS sequence"/>
</dbReference>
<evidence type="ECO:0000313" key="3">
    <source>
        <dbReference type="Proteomes" id="UP000266723"/>
    </source>
</evidence>
<proteinExistence type="predicted"/>
<reference evidence="2 3" key="1">
    <citation type="journal article" date="2020" name="BMC Genomics">
        <title>Intraspecific diversification of the crop wild relative Brassica cretica Lam. using demographic model selection.</title>
        <authorList>
            <person name="Kioukis A."/>
            <person name="Michalopoulou V.A."/>
            <person name="Briers L."/>
            <person name="Pirintsos S."/>
            <person name="Studholme D.J."/>
            <person name="Pavlidis P."/>
            <person name="Sarris P.F."/>
        </authorList>
    </citation>
    <scope>NUCLEOTIDE SEQUENCE [LARGE SCALE GENOMIC DNA]</scope>
    <source>
        <strain evidence="3">cv. PFS-1207/04</strain>
    </source>
</reference>